<gene>
    <name evidence="7" type="ORF">NXX45_17445</name>
</gene>
<keyword evidence="2" id="KW-1003">Cell membrane</keyword>
<evidence type="ECO:0000256" key="3">
    <source>
        <dbReference type="ARBA" id="ARBA00022692"/>
    </source>
</evidence>
<feature type="transmembrane region" description="Helical" evidence="6">
    <location>
        <begin position="158"/>
        <end position="176"/>
    </location>
</feature>
<dbReference type="InterPro" id="IPR050833">
    <property type="entry name" value="Poly_Biosynth_Transport"/>
</dbReference>
<accession>A0AAQ2S529</accession>
<evidence type="ECO:0008006" key="9">
    <source>
        <dbReference type="Google" id="ProtNLM"/>
    </source>
</evidence>
<feature type="transmembrane region" description="Helical" evidence="6">
    <location>
        <begin position="122"/>
        <end position="146"/>
    </location>
</feature>
<feature type="transmembrane region" description="Helical" evidence="6">
    <location>
        <begin position="69"/>
        <end position="87"/>
    </location>
</feature>
<dbReference type="PANTHER" id="PTHR30250">
    <property type="entry name" value="PST FAMILY PREDICTED COLANIC ACID TRANSPORTER"/>
    <property type="match status" value="1"/>
</dbReference>
<evidence type="ECO:0000313" key="8">
    <source>
        <dbReference type="Proteomes" id="UP001060330"/>
    </source>
</evidence>
<comment type="subcellular location">
    <subcellularLocation>
        <location evidence="1">Cell membrane</location>
        <topology evidence="1">Multi-pass membrane protein</topology>
    </subcellularLocation>
</comment>
<keyword evidence="4 6" id="KW-1133">Transmembrane helix</keyword>
<evidence type="ECO:0000256" key="2">
    <source>
        <dbReference type="ARBA" id="ARBA00022475"/>
    </source>
</evidence>
<evidence type="ECO:0000256" key="1">
    <source>
        <dbReference type="ARBA" id="ARBA00004651"/>
    </source>
</evidence>
<organism evidence="7 8">
    <name type="scientific">Bacteroides fragilis</name>
    <dbReference type="NCBI Taxonomy" id="817"/>
    <lineage>
        <taxon>Bacteria</taxon>
        <taxon>Pseudomonadati</taxon>
        <taxon>Bacteroidota</taxon>
        <taxon>Bacteroidia</taxon>
        <taxon>Bacteroidales</taxon>
        <taxon>Bacteroidaceae</taxon>
        <taxon>Bacteroides</taxon>
    </lineage>
</organism>
<evidence type="ECO:0000313" key="7">
    <source>
        <dbReference type="EMBL" id="UVR55492.1"/>
    </source>
</evidence>
<feature type="transmembrane region" description="Helical" evidence="6">
    <location>
        <begin position="38"/>
        <end position="57"/>
    </location>
</feature>
<feature type="transmembrane region" description="Helical" evidence="6">
    <location>
        <begin position="182"/>
        <end position="205"/>
    </location>
</feature>
<proteinExistence type="predicted"/>
<evidence type="ECO:0000256" key="5">
    <source>
        <dbReference type="ARBA" id="ARBA00023136"/>
    </source>
</evidence>
<evidence type="ECO:0000256" key="6">
    <source>
        <dbReference type="SAM" id="Phobius"/>
    </source>
</evidence>
<feature type="transmembrane region" description="Helical" evidence="6">
    <location>
        <begin position="96"/>
        <end position="116"/>
    </location>
</feature>
<dbReference type="GO" id="GO:0005886">
    <property type="term" value="C:plasma membrane"/>
    <property type="evidence" value="ECO:0007669"/>
    <property type="project" value="UniProtKB-SubCell"/>
</dbReference>
<dbReference type="Proteomes" id="UP001060330">
    <property type="component" value="Chromosome"/>
</dbReference>
<keyword evidence="3 6" id="KW-0812">Transmembrane</keyword>
<sequence>MSVITNAIINAWQPWLYNCANENKVDEIKKSNKEINKFVCILTILFVAIAPEVLIVLGTKDFVEAKYMVGPVIIGTFFQFLYSYFVLMEMYCKKTIIIAIGSIMAAIVNFYLNMFFIPILGYVVAAYTTMVGYILLMIYHWIAFKLVYKPKIFAEKQILILTFFTPIICFVVMYYYDNLVWRFLISFFIVLIYIYSNKYALFAVINRWSKK</sequence>
<name>A0AAQ2S529_BACFG</name>
<dbReference type="EMBL" id="CP103216">
    <property type="protein sequence ID" value="UVR55492.1"/>
    <property type="molecule type" value="Genomic_DNA"/>
</dbReference>
<reference evidence="7" key="1">
    <citation type="submission" date="2022-08" db="EMBL/GenBank/DDBJ databases">
        <title>Genome Sequencing of Bacteroides fragilis Group Isolates with Nanopore Technology.</title>
        <authorList>
            <person name="Tisza M.J."/>
            <person name="Smith D."/>
            <person name="Dekker J.P."/>
        </authorList>
    </citation>
    <scope>NUCLEOTIDE SEQUENCE</scope>
    <source>
        <strain evidence="7">BFG-70</strain>
    </source>
</reference>
<keyword evidence="5 6" id="KW-0472">Membrane</keyword>
<evidence type="ECO:0000256" key="4">
    <source>
        <dbReference type="ARBA" id="ARBA00022989"/>
    </source>
</evidence>
<dbReference type="AlphaFoldDB" id="A0AAQ2S529"/>
<protein>
    <recommendedName>
        <fullName evidence="9">Polysaccharide biosynthesis protein C-terminal domain-containing protein</fullName>
    </recommendedName>
</protein>
<dbReference type="PANTHER" id="PTHR30250:SF11">
    <property type="entry name" value="O-ANTIGEN TRANSPORTER-RELATED"/>
    <property type="match status" value="1"/>
</dbReference>